<dbReference type="InterPro" id="IPR050205">
    <property type="entry name" value="CDPK_Ser/Thr_kinases"/>
</dbReference>
<dbReference type="GO" id="GO:0004674">
    <property type="term" value="F:protein serine/threonine kinase activity"/>
    <property type="evidence" value="ECO:0007669"/>
    <property type="project" value="UniProtKB-KW"/>
</dbReference>
<keyword evidence="5 6" id="KW-0067">ATP-binding</keyword>
<dbReference type="InterPro" id="IPR000719">
    <property type="entry name" value="Prot_kinase_dom"/>
</dbReference>
<evidence type="ECO:0000256" key="2">
    <source>
        <dbReference type="ARBA" id="ARBA00022679"/>
    </source>
</evidence>
<dbReference type="PROSITE" id="PS00107">
    <property type="entry name" value="PROTEIN_KINASE_ATP"/>
    <property type="match status" value="1"/>
</dbReference>
<evidence type="ECO:0000256" key="3">
    <source>
        <dbReference type="ARBA" id="ARBA00022741"/>
    </source>
</evidence>
<dbReference type="PROSITE" id="PS50011">
    <property type="entry name" value="PROTEIN_KINASE_DOM"/>
    <property type="match status" value="1"/>
</dbReference>
<gene>
    <name evidence="9" type="ORF">EVOR1521_LOCUS965</name>
</gene>
<dbReference type="InterPro" id="IPR011009">
    <property type="entry name" value="Kinase-like_dom_sf"/>
</dbReference>
<dbReference type="GO" id="GO:0005524">
    <property type="term" value="F:ATP binding"/>
    <property type="evidence" value="ECO:0007669"/>
    <property type="project" value="UniProtKB-UniRule"/>
</dbReference>
<reference evidence="9" key="1">
    <citation type="submission" date="2023-08" db="EMBL/GenBank/DDBJ databases">
        <authorList>
            <person name="Chen Y."/>
            <person name="Shah S."/>
            <person name="Dougan E. K."/>
            <person name="Thang M."/>
            <person name="Chan C."/>
        </authorList>
    </citation>
    <scope>NUCLEOTIDE SEQUENCE</scope>
</reference>
<keyword evidence="1" id="KW-0723">Serine/threonine-protein kinase</keyword>
<comment type="caution">
    <text evidence="9">The sequence shown here is derived from an EMBL/GenBank/DDBJ whole genome shotgun (WGS) entry which is preliminary data.</text>
</comment>
<feature type="domain" description="Protein kinase" evidence="8">
    <location>
        <begin position="269"/>
        <end position="539"/>
    </location>
</feature>
<evidence type="ECO:0000256" key="5">
    <source>
        <dbReference type="ARBA" id="ARBA00022840"/>
    </source>
</evidence>
<accession>A0AA36HJN1</accession>
<dbReference type="AlphaFoldDB" id="A0AA36HJN1"/>
<dbReference type="Gene3D" id="3.40.50.1000">
    <property type="entry name" value="HAD superfamily/HAD-like"/>
    <property type="match status" value="1"/>
</dbReference>
<keyword evidence="4" id="KW-0418">Kinase</keyword>
<evidence type="ECO:0000256" key="1">
    <source>
        <dbReference type="ARBA" id="ARBA00022527"/>
    </source>
</evidence>
<dbReference type="PANTHER" id="PTHR24349">
    <property type="entry name" value="SERINE/THREONINE-PROTEIN KINASE"/>
    <property type="match status" value="1"/>
</dbReference>
<keyword evidence="3 6" id="KW-0547">Nucleotide-binding</keyword>
<dbReference type="SUPFAM" id="SSF56112">
    <property type="entry name" value="Protein kinase-like (PK-like)"/>
    <property type="match status" value="1"/>
</dbReference>
<proteinExistence type="predicted"/>
<evidence type="ECO:0000259" key="8">
    <source>
        <dbReference type="PROSITE" id="PS50011"/>
    </source>
</evidence>
<dbReference type="InterPro" id="IPR023214">
    <property type="entry name" value="HAD_sf"/>
</dbReference>
<dbReference type="Proteomes" id="UP001178507">
    <property type="component" value="Unassembled WGS sequence"/>
</dbReference>
<dbReference type="Pfam" id="PF00069">
    <property type="entry name" value="Pkinase"/>
    <property type="match status" value="1"/>
</dbReference>
<sequence length="614" mass="67112">MLELGSHALRSISQAISYAPTAVSSVPDRGDLSAIDGDVEVIFFDFDGTLTETPGTKASHAGKLSELSERTPMLRPRLQRLREAGIMLGVISKSTEQTVTGALQETGLIELINGPIVGKAAKLDGKVGIIQDLYAEGGSLAHLGSEAWEKALLIDDDISELVWARDVGMQTFAAPAQGGLQEEDFHELFRGLGLQSDRSEGGSMDPTTPLAQPKCRKRLRPVRLEDIAFEDEKICSLWTQGLVGQKLGLEGGARKEYEDDSAPKLIDHYEVTEELGAGAFGTAYVGHFRASGMQCAVKLLDREHVGQHYHKNFVERDMVSLLLRMAKEASHPNVVQLLDSLMSDEHFFVVMELLEGPDLFEHLSSCNTGALTEEHARFIIQNSLSALAHIHAVCGVGIIHRDVKPENLRFRSKDPDSELVLVDFGLCCPASEMEKRTIVGTLLYVAPEVFSRRYDAKADLWSLGVVLYILLTGRPPWKQNVNVGFVPSKKVLNGEAAQLALGAKELEETPLARELLEGLLVVDPDLRLGAKEALRCRWLGTSPAIEAEASPKLLSANSMSFSTASKYSHKTPKRVTYADQAEEDDNDNRGEHELEPSGPGIRFEQVSLGQACPS</sequence>
<name>A0AA36HJN1_9DINO</name>
<keyword evidence="10" id="KW-1185">Reference proteome</keyword>
<dbReference type="Gene3D" id="1.10.510.10">
    <property type="entry name" value="Transferase(Phosphotransferase) domain 1"/>
    <property type="match status" value="1"/>
</dbReference>
<protein>
    <recommendedName>
        <fullName evidence="8">Protein kinase domain-containing protein</fullName>
    </recommendedName>
</protein>
<evidence type="ECO:0000256" key="6">
    <source>
        <dbReference type="PROSITE-ProRule" id="PRU10141"/>
    </source>
</evidence>
<dbReference type="InterPro" id="IPR017441">
    <property type="entry name" value="Protein_kinase_ATP_BS"/>
</dbReference>
<dbReference type="SMART" id="SM00220">
    <property type="entry name" value="S_TKc"/>
    <property type="match status" value="1"/>
</dbReference>
<feature type="binding site" evidence="6">
    <location>
        <position position="298"/>
    </location>
    <ligand>
        <name>ATP</name>
        <dbReference type="ChEBI" id="CHEBI:30616"/>
    </ligand>
</feature>
<keyword evidence="2" id="KW-0808">Transferase</keyword>
<evidence type="ECO:0000256" key="4">
    <source>
        <dbReference type="ARBA" id="ARBA00022777"/>
    </source>
</evidence>
<feature type="region of interest" description="Disordered" evidence="7">
    <location>
        <begin position="569"/>
        <end position="614"/>
    </location>
</feature>
<dbReference type="InterPro" id="IPR036412">
    <property type="entry name" value="HAD-like_sf"/>
</dbReference>
<organism evidence="9 10">
    <name type="scientific">Effrenium voratum</name>
    <dbReference type="NCBI Taxonomy" id="2562239"/>
    <lineage>
        <taxon>Eukaryota</taxon>
        <taxon>Sar</taxon>
        <taxon>Alveolata</taxon>
        <taxon>Dinophyceae</taxon>
        <taxon>Suessiales</taxon>
        <taxon>Symbiodiniaceae</taxon>
        <taxon>Effrenium</taxon>
    </lineage>
</organism>
<dbReference type="SUPFAM" id="SSF56784">
    <property type="entry name" value="HAD-like"/>
    <property type="match status" value="1"/>
</dbReference>
<evidence type="ECO:0000313" key="9">
    <source>
        <dbReference type="EMBL" id="CAJ1370391.1"/>
    </source>
</evidence>
<dbReference type="CDD" id="cd01427">
    <property type="entry name" value="HAD_like"/>
    <property type="match status" value="1"/>
</dbReference>
<dbReference type="EMBL" id="CAUJNA010000014">
    <property type="protein sequence ID" value="CAJ1370391.1"/>
    <property type="molecule type" value="Genomic_DNA"/>
</dbReference>
<evidence type="ECO:0000313" key="10">
    <source>
        <dbReference type="Proteomes" id="UP001178507"/>
    </source>
</evidence>
<evidence type="ECO:0000256" key="7">
    <source>
        <dbReference type="SAM" id="MobiDB-lite"/>
    </source>
</evidence>